<name>A0ABR0KUW0_9PEZI</name>
<feature type="signal peptide" evidence="1">
    <location>
        <begin position="1"/>
        <end position="18"/>
    </location>
</feature>
<evidence type="ECO:0000256" key="1">
    <source>
        <dbReference type="SAM" id="SignalP"/>
    </source>
</evidence>
<evidence type="ECO:0008006" key="4">
    <source>
        <dbReference type="Google" id="ProtNLM"/>
    </source>
</evidence>
<keyword evidence="3" id="KW-1185">Reference proteome</keyword>
<evidence type="ECO:0000313" key="3">
    <source>
        <dbReference type="Proteomes" id="UP001357485"/>
    </source>
</evidence>
<proteinExistence type="predicted"/>
<dbReference type="PANTHER" id="PTHR36182">
    <property type="entry name" value="PROTEIN, PUTATIVE (AFU_ORTHOLOGUE AFUA_6G10930)-RELATED"/>
    <property type="match status" value="1"/>
</dbReference>
<dbReference type="PANTHER" id="PTHR36182:SF1">
    <property type="entry name" value="PROTEIN, PUTATIVE (AFU_ORTHOLOGUE AFUA_6G10930)-RELATED"/>
    <property type="match status" value="1"/>
</dbReference>
<sequence>MYTIITVVILSIISAVQAHMQLTYPPPFQASNNPYTTGPADPYLQYPFDCCGPGDRWDYPCRGYLKLLGTPAGRSVAKWPAGSVQAWNMSGIGNHYGGSCQVGFSVDNGTTFQVATSYEGNCPHRDAGNDAAGQNFDFTVPADMPTGSVVFAWTWFNREQEFNMNCAAVTITAPKAMINGGYNVGSPTAAAIEPVSSESSGHATADNYTDLWPFPRRGRSSLQFKRAGTMFPKISFRHGLKHGVRPAHVHKRALSSSIPYAQRPGMLVADAGNGCLTPHTTAEVKYPHPGPDVVLGDGEYPLELPTPADKCGY</sequence>
<dbReference type="EMBL" id="JAVRRA010024619">
    <property type="protein sequence ID" value="KAK5132080.1"/>
    <property type="molecule type" value="Genomic_DNA"/>
</dbReference>
<feature type="chain" id="PRO_5046931271" description="Chitin-binding type-4 domain-containing protein" evidence="1">
    <location>
        <begin position="19"/>
        <end position="313"/>
    </location>
</feature>
<comment type="caution">
    <text evidence="2">The sequence shown here is derived from an EMBL/GenBank/DDBJ whole genome shotgun (WGS) entry which is preliminary data.</text>
</comment>
<evidence type="ECO:0000313" key="2">
    <source>
        <dbReference type="EMBL" id="KAK5132080.1"/>
    </source>
</evidence>
<organism evidence="2 3">
    <name type="scientific">Cryomyces antarcticus</name>
    <dbReference type="NCBI Taxonomy" id="329879"/>
    <lineage>
        <taxon>Eukaryota</taxon>
        <taxon>Fungi</taxon>
        <taxon>Dikarya</taxon>
        <taxon>Ascomycota</taxon>
        <taxon>Pezizomycotina</taxon>
        <taxon>Dothideomycetes</taxon>
        <taxon>Dothideomycetes incertae sedis</taxon>
        <taxon>Cryomyces</taxon>
    </lineage>
</organism>
<gene>
    <name evidence="2" type="ORF">LTR16_000106</name>
</gene>
<accession>A0ABR0KUW0</accession>
<keyword evidence="1" id="KW-0732">Signal</keyword>
<protein>
    <recommendedName>
        <fullName evidence="4">Chitin-binding type-4 domain-containing protein</fullName>
    </recommendedName>
</protein>
<dbReference type="Gene3D" id="2.70.50.70">
    <property type="match status" value="1"/>
</dbReference>
<dbReference type="Proteomes" id="UP001357485">
    <property type="component" value="Unassembled WGS sequence"/>
</dbReference>
<reference evidence="2 3" key="1">
    <citation type="submission" date="2023-08" db="EMBL/GenBank/DDBJ databases">
        <title>Black Yeasts Isolated from many extreme environments.</title>
        <authorList>
            <person name="Coleine C."/>
            <person name="Stajich J.E."/>
            <person name="Selbmann L."/>
        </authorList>
    </citation>
    <scope>NUCLEOTIDE SEQUENCE [LARGE SCALE GENOMIC DNA]</scope>
    <source>
        <strain evidence="2 3">CCFEE 536</strain>
    </source>
</reference>